<name>A0A9D7SUW2_9BACT</name>
<comment type="caution">
    <text evidence="3">The sequence shown here is derived from an EMBL/GenBank/DDBJ whole genome shotgun (WGS) entry which is preliminary data.</text>
</comment>
<evidence type="ECO:0000313" key="3">
    <source>
        <dbReference type="EMBL" id="MBK9982312.1"/>
    </source>
</evidence>
<feature type="repeat" description="TPR" evidence="1">
    <location>
        <begin position="75"/>
        <end position="108"/>
    </location>
</feature>
<accession>A0A9D7SUW2</accession>
<dbReference type="PANTHER" id="PTHR12558">
    <property type="entry name" value="CELL DIVISION CYCLE 16,23,27"/>
    <property type="match status" value="1"/>
</dbReference>
<dbReference type="EMBL" id="JADKGY010000006">
    <property type="protein sequence ID" value="MBK9982312.1"/>
    <property type="molecule type" value="Genomic_DNA"/>
</dbReference>
<dbReference type="InterPro" id="IPR019734">
    <property type="entry name" value="TPR_rpt"/>
</dbReference>
<gene>
    <name evidence="3" type="ORF">IPP15_07790</name>
</gene>
<evidence type="ECO:0000313" key="4">
    <source>
        <dbReference type="Proteomes" id="UP000808337"/>
    </source>
</evidence>
<dbReference type="InterPro" id="IPR011990">
    <property type="entry name" value="TPR-like_helical_dom_sf"/>
</dbReference>
<dbReference type="PROSITE" id="PS50005">
    <property type="entry name" value="TPR"/>
    <property type="match status" value="2"/>
</dbReference>
<organism evidence="3 4">
    <name type="scientific">Candidatus Opimibacter skivensis</name>
    <dbReference type="NCBI Taxonomy" id="2982028"/>
    <lineage>
        <taxon>Bacteria</taxon>
        <taxon>Pseudomonadati</taxon>
        <taxon>Bacteroidota</taxon>
        <taxon>Saprospiria</taxon>
        <taxon>Saprospirales</taxon>
        <taxon>Saprospiraceae</taxon>
        <taxon>Candidatus Opimibacter</taxon>
    </lineage>
</organism>
<sequence length="574" mass="64716">MNLVTQLYKAFLPILLILISLSFATVSSGQKVRPSSEQVTIEKKLIEANKYTMLGDWSKAEANYKSILTDDPQNSTACYELSRTMAAQGKFTEALSYIRKANRIEPDNEWFLLMEADIDEKTNDLYSAMDIYGRLIDLKPERPHYYAMLINFCKKTDERERLLTVLDKYEQLTGVTESITRNRFETLDSLGRTEEALEAINKLIAVYPTNIEYKFLAASYCKTKGIDDKAMEYYQQILSIDPGDSRARLAVAGVQKQDGNKVAYLESVSSIMSNPALNIDVKIQELIPYVMELSEKKQNDLGQALLNVIDRLITAHPKEAKAYALKGDVLAILGQNTNAIKAYITSTGMNGNIYAVWEQLVSLLIDTYAYDDVITQATKAIDLFPNQGYLYYAVGYSEYKNKRYDEALDMLNQSLIMTGKNISQKISVYNVLGMVYDELGQADKSFQAFETALSLNPKSVETLSQYSLVLSKRIEQSDKAIAMAEKVLSEGNQSAKVQQWIAEVFYNQKKYDRAKQAIDVAVEKGTDAYGYNLAGDIYILTGDANKAIEMWQKALDNGYTDPEVKKKIAEHKGQ</sequence>
<keyword evidence="1" id="KW-0802">TPR repeat</keyword>
<dbReference type="Pfam" id="PF13181">
    <property type="entry name" value="TPR_8"/>
    <property type="match status" value="2"/>
</dbReference>
<dbReference type="InterPro" id="IPR018704">
    <property type="entry name" value="SecYEG/CpoB_TPR"/>
</dbReference>
<dbReference type="PANTHER" id="PTHR12558:SF33">
    <property type="entry name" value="BLL7664 PROTEIN"/>
    <property type="match status" value="1"/>
</dbReference>
<dbReference type="AlphaFoldDB" id="A0A9D7SUW2"/>
<reference evidence="3 4" key="1">
    <citation type="submission" date="2020-10" db="EMBL/GenBank/DDBJ databases">
        <title>Connecting structure to function with the recovery of over 1000 high-quality activated sludge metagenome-assembled genomes encoding full-length rRNA genes using long-read sequencing.</title>
        <authorList>
            <person name="Singleton C.M."/>
            <person name="Petriglieri F."/>
            <person name="Kristensen J.M."/>
            <person name="Kirkegaard R.H."/>
            <person name="Michaelsen T.Y."/>
            <person name="Andersen M.H."/>
            <person name="Karst S.M."/>
            <person name="Dueholm M.S."/>
            <person name="Nielsen P.H."/>
            <person name="Albertsen M."/>
        </authorList>
    </citation>
    <scope>NUCLEOTIDE SEQUENCE [LARGE SCALE GENOMIC DNA]</scope>
    <source>
        <strain evidence="3">Ribe_18-Q3-R11-54_MAXAC.273</strain>
    </source>
</reference>
<evidence type="ECO:0000259" key="2">
    <source>
        <dbReference type="Pfam" id="PF09976"/>
    </source>
</evidence>
<evidence type="ECO:0000256" key="1">
    <source>
        <dbReference type="PROSITE-ProRule" id="PRU00339"/>
    </source>
</evidence>
<dbReference type="SMART" id="SM00028">
    <property type="entry name" value="TPR"/>
    <property type="match status" value="8"/>
</dbReference>
<dbReference type="PROSITE" id="PS50293">
    <property type="entry name" value="TPR_REGION"/>
    <property type="match status" value="1"/>
</dbReference>
<dbReference type="Proteomes" id="UP000808337">
    <property type="component" value="Unassembled WGS sequence"/>
</dbReference>
<dbReference type="Gene3D" id="1.25.40.10">
    <property type="entry name" value="Tetratricopeptide repeat domain"/>
    <property type="match status" value="3"/>
</dbReference>
<protein>
    <submittedName>
        <fullName evidence="3">Tetratricopeptide repeat protein</fullName>
    </submittedName>
</protein>
<proteinExistence type="predicted"/>
<dbReference type="SUPFAM" id="SSF48452">
    <property type="entry name" value="TPR-like"/>
    <property type="match status" value="3"/>
</dbReference>
<feature type="domain" description="Ancillary SecYEG translocon subunit/Cell division coordinator CpoB TPR" evidence="2">
    <location>
        <begin position="486"/>
        <end position="561"/>
    </location>
</feature>
<dbReference type="Pfam" id="PF13429">
    <property type="entry name" value="TPR_15"/>
    <property type="match status" value="1"/>
</dbReference>
<dbReference type="Pfam" id="PF09976">
    <property type="entry name" value="TPR_21"/>
    <property type="match status" value="1"/>
</dbReference>
<feature type="repeat" description="TPR" evidence="1">
    <location>
        <begin position="426"/>
        <end position="459"/>
    </location>
</feature>